<evidence type="ECO:0000256" key="5">
    <source>
        <dbReference type="ARBA" id="ARBA00023136"/>
    </source>
</evidence>
<dbReference type="Gene3D" id="1.20.1260.100">
    <property type="entry name" value="TspO/MBR protein"/>
    <property type="match status" value="1"/>
</dbReference>
<dbReference type="Pfam" id="PF03073">
    <property type="entry name" value="TspO_MBR"/>
    <property type="match status" value="1"/>
</dbReference>
<feature type="transmembrane region" description="Helical" evidence="6">
    <location>
        <begin position="131"/>
        <end position="151"/>
    </location>
</feature>
<reference evidence="7 8" key="1">
    <citation type="journal article" date="2018" name="J. Microbiol.">
        <title>Aestuariibaculum marinum sp. nov., a marine bacterium isolated from seawater in South Korea.</title>
        <authorList>
            <person name="Choi J."/>
            <person name="Lee D."/>
            <person name="Jang J.H."/>
            <person name="Cha S."/>
            <person name="Seo T."/>
        </authorList>
    </citation>
    <scope>NUCLEOTIDE SEQUENCE [LARGE SCALE GENOMIC DNA]</scope>
    <source>
        <strain evidence="7 8">IP7</strain>
    </source>
</reference>
<keyword evidence="4 6" id="KW-1133">Transmembrane helix</keyword>
<accession>A0A8J6PWH6</accession>
<evidence type="ECO:0000313" key="7">
    <source>
        <dbReference type="EMBL" id="MBD0822420.1"/>
    </source>
</evidence>
<evidence type="ECO:0000256" key="2">
    <source>
        <dbReference type="ARBA" id="ARBA00007524"/>
    </source>
</evidence>
<dbReference type="Proteomes" id="UP000621516">
    <property type="component" value="Unassembled WGS sequence"/>
</dbReference>
<protein>
    <submittedName>
        <fullName evidence="7">Tryptophan-rich sensory protein</fullName>
    </submittedName>
</protein>
<dbReference type="AlphaFoldDB" id="A0A8J6PWH6"/>
<keyword evidence="8" id="KW-1185">Reference proteome</keyword>
<dbReference type="EMBL" id="JACVXD010000001">
    <property type="protein sequence ID" value="MBD0822420.1"/>
    <property type="molecule type" value="Genomic_DNA"/>
</dbReference>
<dbReference type="PANTHER" id="PTHR10057:SF0">
    <property type="entry name" value="TRANSLOCATOR PROTEIN"/>
    <property type="match status" value="1"/>
</dbReference>
<keyword evidence="5 6" id="KW-0472">Membrane</keyword>
<evidence type="ECO:0000256" key="6">
    <source>
        <dbReference type="SAM" id="Phobius"/>
    </source>
</evidence>
<organism evidence="7 8">
    <name type="scientific">Aestuariibaculum marinum</name>
    <dbReference type="NCBI Taxonomy" id="2683592"/>
    <lineage>
        <taxon>Bacteria</taxon>
        <taxon>Pseudomonadati</taxon>
        <taxon>Bacteroidota</taxon>
        <taxon>Flavobacteriia</taxon>
        <taxon>Flavobacteriales</taxon>
        <taxon>Flavobacteriaceae</taxon>
    </lineage>
</organism>
<sequence length="153" mass="17918">MKILKYFLVFLIINFSALALGVWLMQNGPQSSWYLHLNKAPWTPPGWLFGAAWSSIMLCFSIYMAFLWHKNLTEKVKALFVLQFILNVGWNLVFFNLRLIGLGLLVILLLTAIICVFQYDYRKVLGLKSLLITPYMLWLFIANSLNLYIWLYN</sequence>
<dbReference type="GO" id="GO:0033013">
    <property type="term" value="P:tetrapyrrole metabolic process"/>
    <property type="evidence" value="ECO:0007669"/>
    <property type="project" value="UniProtKB-ARBA"/>
</dbReference>
<dbReference type="PIRSF" id="PIRSF005859">
    <property type="entry name" value="PBR"/>
    <property type="match status" value="1"/>
</dbReference>
<evidence type="ECO:0000256" key="3">
    <source>
        <dbReference type="ARBA" id="ARBA00022692"/>
    </source>
</evidence>
<dbReference type="RefSeq" id="WP_188221746.1">
    <property type="nucleotide sequence ID" value="NZ_JACVXD010000001.1"/>
</dbReference>
<name>A0A8J6PWH6_9FLAO</name>
<feature type="transmembrane region" description="Helical" evidence="6">
    <location>
        <begin position="100"/>
        <end position="119"/>
    </location>
</feature>
<gene>
    <name evidence="7" type="ORF">ICJ85_00145</name>
</gene>
<evidence type="ECO:0000256" key="4">
    <source>
        <dbReference type="ARBA" id="ARBA00022989"/>
    </source>
</evidence>
<dbReference type="InterPro" id="IPR004307">
    <property type="entry name" value="TspO_MBR"/>
</dbReference>
<dbReference type="PANTHER" id="PTHR10057">
    <property type="entry name" value="PERIPHERAL-TYPE BENZODIAZEPINE RECEPTOR"/>
    <property type="match status" value="1"/>
</dbReference>
<feature type="transmembrane region" description="Helical" evidence="6">
    <location>
        <begin position="46"/>
        <end position="66"/>
    </location>
</feature>
<dbReference type="GO" id="GO:0016020">
    <property type="term" value="C:membrane"/>
    <property type="evidence" value="ECO:0007669"/>
    <property type="project" value="UniProtKB-SubCell"/>
</dbReference>
<proteinExistence type="inferred from homology"/>
<comment type="caution">
    <text evidence="7">The sequence shown here is derived from an EMBL/GenBank/DDBJ whole genome shotgun (WGS) entry which is preliminary data.</text>
</comment>
<dbReference type="CDD" id="cd15904">
    <property type="entry name" value="TSPO_MBR"/>
    <property type="match status" value="1"/>
</dbReference>
<comment type="subcellular location">
    <subcellularLocation>
        <location evidence="1">Membrane</location>
        <topology evidence="1">Multi-pass membrane protein</topology>
    </subcellularLocation>
</comment>
<evidence type="ECO:0000256" key="1">
    <source>
        <dbReference type="ARBA" id="ARBA00004141"/>
    </source>
</evidence>
<evidence type="ECO:0000313" key="8">
    <source>
        <dbReference type="Proteomes" id="UP000621516"/>
    </source>
</evidence>
<keyword evidence="3 6" id="KW-0812">Transmembrane</keyword>
<comment type="similarity">
    <text evidence="2">Belongs to the TspO/BZRP family.</text>
</comment>
<dbReference type="InterPro" id="IPR038330">
    <property type="entry name" value="TspO/MBR-related_sf"/>
</dbReference>
<feature type="transmembrane region" description="Helical" evidence="6">
    <location>
        <begin position="7"/>
        <end position="26"/>
    </location>
</feature>